<comment type="caution">
    <text evidence="3">The sequence shown here is derived from an EMBL/GenBank/DDBJ whole genome shotgun (WGS) entry which is preliminary data.</text>
</comment>
<evidence type="ECO:0000259" key="2">
    <source>
        <dbReference type="PROSITE" id="PS51747"/>
    </source>
</evidence>
<dbReference type="Proteomes" id="UP000543804">
    <property type="component" value="Unassembled WGS sequence"/>
</dbReference>
<dbReference type="PANTHER" id="PTHR11644">
    <property type="entry name" value="CYTIDINE DEAMINASE"/>
    <property type="match status" value="1"/>
</dbReference>
<sequence length="139" mass="15272">MNEAIIDTMVRQAMDITRNAYVRHESSLAVGACVLASDGTLYSGCNLENRMPQLCVTAEQVAMHIALADGKREFDGIAVIADTEEPYVPSGLSLQLLAEFDVPEVVMANMNGLTDVKPLEALLPYYVRMKANKRFTFGK</sequence>
<feature type="domain" description="CMP/dCMP-type deaminase" evidence="2">
    <location>
        <begin position="4"/>
        <end position="125"/>
    </location>
</feature>
<dbReference type="InterPro" id="IPR002125">
    <property type="entry name" value="CMP_dCMP_dom"/>
</dbReference>
<accession>A0A848BBA1</accession>
<dbReference type="PROSITE" id="PS51747">
    <property type="entry name" value="CYT_DCMP_DEAMINASES_2"/>
    <property type="match status" value="1"/>
</dbReference>
<reference evidence="3 4" key="1">
    <citation type="submission" date="2020-04" db="EMBL/GenBank/DDBJ databases">
        <authorList>
            <person name="Hitch T.C.A."/>
            <person name="Wylensek D."/>
            <person name="Clavel T."/>
        </authorList>
    </citation>
    <scope>NUCLEOTIDE SEQUENCE [LARGE SCALE GENOMIC DNA]</scope>
    <source>
        <strain evidence="3 4">PG-130-P53-12</strain>
    </source>
</reference>
<evidence type="ECO:0000313" key="3">
    <source>
        <dbReference type="EMBL" id="NMD99185.1"/>
    </source>
</evidence>
<dbReference type="GO" id="GO:0072527">
    <property type="term" value="P:pyrimidine-containing compound metabolic process"/>
    <property type="evidence" value="ECO:0007669"/>
    <property type="project" value="UniProtKB-ARBA"/>
</dbReference>
<organism evidence="3 4">
    <name type="scientific">Selenomonas bovis</name>
    <dbReference type="NCBI Taxonomy" id="416586"/>
    <lineage>
        <taxon>Bacteria</taxon>
        <taxon>Bacillati</taxon>
        <taxon>Bacillota</taxon>
        <taxon>Negativicutes</taxon>
        <taxon>Selenomonadales</taxon>
        <taxon>Selenomonadaceae</taxon>
        <taxon>Selenomonas</taxon>
    </lineage>
</organism>
<dbReference type="GO" id="GO:0055086">
    <property type="term" value="P:nucleobase-containing small molecule metabolic process"/>
    <property type="evidence" value="ECO:0007669"/>
    <property type="project" value="UniProtKB-ARBA"/>
</dbReference>
<name>A0A848BBA1_9FIRM</name>
<dbReference type="CDD" id="cd01283">
    <property type="entry name" value="cytidine_deaminase"/>
    <property type="match status" value="1"/>
</dbReference>
<dbReference type="GO" id="GO:0005829">
    <property type="term" value="C:cytosol"/>
    <property type="evidence" value="ECO:0007669"/>
    <property type="project" value="TreeGrafter"/>
</dbReference>
<dbReference type="InterPro" id="IPR016193">
    <property type="entry name" value="Cytidine_deaminase-like"/>
</dbReference>
<dbReference type="InterPro" id="IPR050202">
    <property type="entry name" value="Cyt/Deoxycyt_deaminase"/>
</dbReference>
<dbReference type="AlphaFoldDB" id="A0A848BBA1"/>
<comment type="similarity">
    <text evidence="1">Belongs to the cytidine and deoxycytidylate deaminase family.</text>
</comment>
<evidence type="ECO:0000256" key="1">
    <source>
        <dbReference type="ARBA" id="ARBA00006576"/>
    </source>
</evidence>
<dbReference type="GO" id="GO:0008270">
    <property type="term" value="F:zinc ion binding"/>
    <property type="evidence" value="ECO:0007669"/>
    <property type="project" value="TreeGrafter"/>
</dbReference>
<dbReference type="Gene3D" id="3.40.140.10">
    <property type="entry name" value="Cytidine Deaminase, domain 2"/>
    <property type="match status" value="1"/>
</dbReference>
<dbReference type="Pfam" id="PF00383">
    <property type="entry name" value="dCMP_cyt_deam_1"/>
    <property type="match status" value="1"/>
</dbReference>
<dbReference type="EMBL" id="JABAFA010000022">
    <property type="protein sequence ID" value="NMD99185.1"/>
    <property type="molecule type" value="Genomic_DNA"/>
</dbReference>
<keyword evidence="4" id="KW-1185">Reference proteome</keyword>
<dbReference type="SUPFAM" id="SSF53927">
    <property type="entry name" value="Cytidine deaminase-like"/>
    <property type="match status" value="1"/>
</dbReference>
<gene>
    <name evidence="3" type="ORF">HF878_06820</name>
</gene>
<protein>
    <submittedName>
        <fullName evidence="3">Cytidine deaminase</fullName>
    </submittedName>
</protein>
<dbReference type="PANTHER" id="PTHR11644:SF2">
    <property type="entry name" value="CYTIDINE DEAMINASE"/>
    <property type="match status" value="1"/>
</dbReference>
<evidence type="ECO:0000313" key="4">
    <source>
        <dbReference type="Proteomes" id="UP000543804"/>
    </source>
</evidence>
<dbReference type="GO" id="GO:0004126">
    <property type="term" value="F:cytidine deaminase activity"/>
    <property type="evidence" value="ECO:0007669"/>
    <property type="project" value="UniProtKB-ARBA"/>
</dbReference>
<proteinExistence type="inferred from homology"/>